<organism evidence="1 2">
    <name type="scientific">Entomophthora muscae</name>
    <dbReference type="NCBI Taxonomy" id="34485"/>
    <lineage>
        <taxon>Eukaryota</taxon>
        <taxon>Fungi</taxon>
        <taxon>Fungi incertae sedis</taxon>
        <taxon>Zoopagomycota</taxon>
        <taxon>Entomophthoromycotina</taxon>
        <taxon>Entomophthoromycetes</taxon>
        <taxon>Entomophthorales</taxon>
        <taxon>Entomophthoraceae</taxon>
        <taxon>Entomophthora</taxon>
    </lineage>
</organism>
<dbReference type="EMBL" id="QTSX02002956">
    <property type="protein sequence ID" value="KAJ9072849.1"/>
    <property type="molecule type" value="Genomic_DNA"/>
</dbReference>
<name>A0ACC2TDU2_9FUNG</name>
<reference evidence="1" key="1">
    <citation type="submission" date="2022-04" db="EMBL/GenBank/DDBJ databases">
        <title>Genome of the entomopathogenic fungus Entomophthora muscae.</title>
        <authorList>
            <person name="Elya C."/>
            <person name="Lovett B.R."/>
            <person name="Lee E."/>
            <person name="Macias A.M."/>
            <person name="Hajek A.E."/>
            <person name="De Bivort B.L."/>
            <person name="Kasson M.T."/>
            <person name="De Fine Licht H.H."/>
            <person name="Stajich J.E."/>
        </authorList>
    </citation>
    <scope>NUCLEOTIDE SEQUENCE</scope>
    <source>
        <strain evidence="1">Berkeley</strain>
    </source>
</reference>
<evidence type="ECO:0000313" key="2">
    <source>
        <dbReference type="Proteomes" id="UP001165960"/>
    </source>
</evidence>
<sequence length="101" mass="11338">MTSSSTPTEIQSIQSQIDELKKIIQDGLKTPRTKVDPEQLKFAAASIPVNISLSNTPSGDELKKLKKNYENLQKQVQKLEYQLVHVLRACNEKDSALSKLK</sequence>
<keyword evidence="2" id="KW-1185">Reference proteome</keyword>
<proteinExistence type="predicted"/>
<protein>
    <submittedName>
        <fullName evidence="1">Uncharacterized protein</fullName>
    </submittedName>
</protein>
<accession>A0ACC2TDU2</accession>
<dbReference type="Proteomes" id="UP001165960">
    <property type="component" value="Unassembled WGS sequence"/>
</dbReference>
<comment type="caution">
    <text evidence="1">The sequence shown here is derived from an EMBL/GenBank/DDBJ whole genome shotgun (WGS) entry which is preliminary data.</text>
</comment>
<evidence type="ECO:0000313" key="1">
    <source>
        <dbReference type="EMBL" id="KAJ9072849.1"/>
    </source>
</evidence>
<gene>
    <name evidence="1" type="ORF">DSO57_1022794</name>
</gene>